<name>A0A7E4WCE7_PANRE</name>
<keyword evidence="1" id="KW-1133">Transmembrane helix</keyword>
<keyword evidence="1" id="KW-0812">Transmembrane</keyword>
<keyword evidence="2" id="KW-1185">Reference proteome</keyword>
<organism evidence="2 3">
    <name type="scientific">Panagrellus redivivus</name>
    <name type="common">Microworm</name>
    <dbReference type="NCBI Taxonomy" id="6233"/>
    <lineage>
        <taxon>Eukaryota</taxon>
        <taxon>Metazoa</taxon>
        <taxon>Ecdysozoa</taxon>
        <taxon>Nematoda</taxon>
        <taxon>Chromadorea</taxon>
        <taxon>Rhabditida</taxon>
        <taxon>Tylenchina</taxon>
        <taxon>Panagrolaimomorpha</taxon>
        <taxon>Panagrolaimoidea</taxon>
        <taxon>Panagrolaimidae</taxon>
        <taxon>Panagrellus</taxon>
    </lineage>
</organism>
<evidence type="ECO:0000313" key="2">
    <source>
        <dbReference type="Proteomes" id="UP000492821"/>
    </source>
</evidence>
<evidence type="ECO:0000256" key="1">
    <source>
        <dbReference type="SAM" id="Phobius"/>
    </source>
</evidence>
<reference evidence="3" key="2">
    <citation type="submission" date="2020-10" db="UniProtKB">
        <authorList>
            <consortium name="WormBaseParasite"/>
        </authorList>
    </citation>
    <scope>IDENTIFICATION</scope>
</reference>
<keyword evidence="1" id="KW-0472">Membrane</keyword>
<feature type="transmembrane region" description="Helical" evidence="1">
    <location>
        <begin position="12"/>
        <end position="38"/>
    </location>
</feature>
<feature type="transmembrane region" description="Helical" evidence="1">
    <location>
        <begin position="45"/>
        <end position="66"/>
    </location>
</feature>
<dbReference type="SUPFAM" id="SSF81321">
    <property type="entry name" value="Family A G protein-coupled receptor-like"/>
    <property type="match status" value="1"/>
</dbReference>
<dbReference type="WBParaSite" id="Pan_g9628.t1">
    <property type="protein sequence ID" value="Pan_g9628.t1"/>
    <property type="gene ID" value="Pan_g9628"/>
</dbReference>
<reference evidence="2" key="1">
    <citation type="journal article" date="2013" name="Genetics">
        <title>The draft genome and transcriptome of Panagrellus redivivus are shaped by the harsh demands of a free-living lifestyle.</title>
        <authorList>
            <person name="Srinivasan J."/>
            <person name="Dillman A.R."/>
            <person name="Macchietto M.G."/>
            <person name="Heikkinen L."/>
            <person name="Lakso M."/>
            <person name="Fracchia K.M."/>
            <person name="Antoshechkin I."/>
            <person name="Mortazavi A."/>
            <person name="Wong G."/>
            <person name="Sternberg P.W."/>
        </authorList>
    </citation>
    <scope>NUCLEOTIDE SEQUENCE [LARGE SCALE GENOMIC DNA]</scope>
    <source>
        <strain evidence="2">MT8872</strain>
    </source>
</reference>
<feature type="transmembrane region" description="Helical" evidence="1">
    <location>
        <begin position="243"/>
        <end position="263"/>
    </location>
</feature>
<sequence>MDAPSDDSSLYLSVYVLGALGFIFTVLQLQLIYIIFAYKDFRTNLTCIIIAIGSVTELAQNVSHFYSAICLFFDNPLIYQISKVFGALTVASFSSSISVNFVLGLNRLDVFKPSWITFNIKDAYLIVLLVLISVISVALFVLSCTPMLVFIFTKSNVSWMFHGELASPFMNLSFWINSVCLCGTLVCYVLIFYTIVTKRKLITTGSTKVASSEIKLLIGATLQFVLVLIVNIALKFQSSLPHLFIYVNLTLTCGAKPIIHLSVNKKLRKRYFKGLYSAFSSSNMTITRSGQLPYV</sequence>
<protein>
    <submittedName>
        <fullName evidence="3">Serpentine receptor class gamma</fullName>
    </submittedName>
</protein>
<dbReference type="Proteomes" id="UP000492821">
    <property type="component" value="Unassembled WGS sequence"/>
</dbReference>
<feature type="transmembrane region" description="Helical" evidence="1">
    <location>
        <begin position="124"/>
        <end position="152"/>
    </location>
</feature>
<evidence type="ECO:0000313" key="3">
    <source>
        <dbReference type="WBParaSite" id="Pan_g9628.t1"/>
    </source>
</evidence>
<accession>A0A7E4WCE7</accession>
<dbReference type="AlphaFoldDB" id="A0A7E4WCE7"/>
<proteinExistence type="predicted"/>
<feature type="transmembrane region" description="Helical" evidence="1">
    <location>
        <begin position="216"/>
        <end position="237"/>
    </location>
</feature>
<feature type="transmembrane region" description="Helical" evidence="1">
    <location>
        <begin position="172"/>
        <end position="196"/>
    </location>
</feature>
<feature type="transmembrane region" description="Helical" evidence="1">
    <location>
        <begin position="78"/>
        <end position="103"/>
    </location>
</feature>